<dbReference type="AlphaFoldDB" id="A0A9Q0MPZ8"/>
<dbReference type="PANTHER" id="PTHR47501">
    <property type="entry name" value="TRANSPOSASE-RELATED"/>
    <property type="match status" value="1"/>
</dbReference>
<dbReference type="EMBL" id="WJQU01000004">
    <property type="protein sequence ID" value="KAJ6635883.1"/>
    <property type="molecule type" value="Genomic_DNA"/>
</dbReference>
<protein>
    <recommendedName>
        <fullName evidence="3">Transposase</fullName>
    </recommendedName>
</protein>
<reference evidence="1" key="1">
    <citation type="submission" date="2022-07" db="EMBL/GenBank/DDBJ databases">
        <authorList>
            <person name="Trinca V."/>
            <person name="Uliana J.V.C."/>
            <person name="Torres T.T."/>
            <person name="Ward R.J."/>
            <person name="Monesi N."/>
        </authorList>
    </citation>
    <scope>NUCLEOTIDE SEQUENCE</scope>
    <source>
        <strain evidence="1">HSMRA1968</strain>
        <tissue evidence="1">Whole embryos</tissue>
    </source>
</reference>
<proteinExistence type="predicted"/>
<evidence type="ECO:0008006" key="3">
    <source>
        <dbReference type="Google" id="ProtNLM"/>
    </source>
</evidence>
<dbReference type="OrthoDB" id="10057873at2759"/>
<dbReference type="PANTHER" id="PTHR47501:SF5">
    <property type="entry name" value="HAT C-TERMINAL DIMERISATION DOMAIN-CONTAINING PROTEIN"/>
    <property type="match status" value="1"/>
</dbReference>
<organism evidence="1 2">
    <name type="scientific">Pseudolycoriella hygida</name>
    <dbReference type="NCBI Taxonomy" id="35572"/>
    <lineage>
        <taxon>Eukaryota</taxon>
        <taxon>Metazoa</taxon>
        <taxon>Ecdysozoa</taxon>
        <taxon>Arthropoda</taxon>
        <taxon>Hexapoda</taxon>
        <taxon>Insecta</taxon>
        <taxon>Pterygota</taxon>
        <taxon>Neoptera</taxon>
        <taxon>Endopterygota</taxon>
        <taxon>Diptera</taxon>
        <taxon>Nematocera</taxon>
        <taxon>Sciaroidea</taxon>
        <taxon>Sciaridae</taxon>
        <taxon>Pseudolycoriella</taxon>
    </lineage>
</organism>
<sequence length="585" mass="67045">MSYIKFKWSDWSKYFEKSKLVEERHIADKENLSFSFKVHCLLCKPNITELTVSYKSSWNLKRHVKNSHRALNEEILNYVKEFDKSQRESDLGSSTKRKNVEEPEGAAKQLKLTTAFKKVSQKELNKLIVDAVVDAMLSFSFLENSSVRKLLEAGFPGKVILNRKPVIPLIEKEFQKLQEDLQNELHQQKYVCLTSDSWTSYRRAFIGVTAHWICQKTFKRKSAALAFKRIVGSQTGVVLAKKIEEVITFYELHGKVTKVITDNGANYVKSFKLTEEETNTESHDDEPECFVPVEITDLLSEVDVSATNVLLPEHERCSAHNFNLVMSKDMDAYSFSTNFASLRDSTLSKCKELFNKQNRSSKVADLIKSKIGRYLLTPVLVRWNSLHNSLKLVSKVFKTQNDDICGVIEALKIEPFSSREIEFLDEYVKVVDIVANALNVMQGENFMYTGLSTPTLLHVQEKLDNLPSLQYCTELCGAIKTLIEKRFPKVLDDSYLKATVLHPFFKNYKFLKNDRANTRLRNRLIEELTDELGSTRSTTETAGGSEKTTLKVLKFCRSFSVMTPVQVIVMMTMTLQATVQQQRNC</sequence>
<comment type="caution">
    <text evidence="1">The sequence shown here is derived from an EMBL/GenBank/DDBJ whole genome shotgun (WGS) entry which is preliminary data.</text>
</comment>
<evidence type="ECO:0000313" key="1">
    <source>
        <dbReference type="EMBL" id="KAJ6635883.1"/>
    </source>
</evidence>
<keyword evidence="2" id="KW-1185">Reference proteome</keyword>
<accession>A0A9Q0MPZ8</accession>
<name>A0A9Q0MPZ8_9DIPT</name>
<dbReference type="Proteomes" id="UP001151699">
    <property type="component" value="Chromosome C"/>
</dbReference>
<dbReference type="SUPFAM" id="SSF53098">
    <property type="entry name" value="Ribonuclease H-like"/>
    <property type="match status" value="1"/>
</dbReference>
<gene>
    <name evidence="1" type="ORF">Bhyg_14469</name>
</gene>
<evidence type="ECO:0000313" key="2">
    <source>
        <dbReference type="Proteomes" id="UP001151699"/>
    </source>
</evidence>
<dbReference type="InterPro" id="IPR012337">
    <property type="entry name" value="RNaseH-like_sf"/>
</dbReference>